<keyword evidence="8" id="KW-0492">Microsome</keyword>
<reference evidence="15 16" key="1">
    <citation type="submission" date="2024-03" db="EMBL/GenBank/DDBJ databases">
        <title>Adaptation during the transition from Ophiocordyceps entomopathogen to insect associate is accompanied by gene loss and intensified selection.</title>
        <authorList>
            <person name="Ward C.M."/>
            <person name="Onetto C.A."/>
            <person name="Borneman A.R."/>
        </authorList>
    </citation>
    <scope>NUCLEOTIDE SEQUENCE [LARGE SCALE GENOMIC DNA]</scope>
    <source>
        <strain evidence="15">AWRI1</strain>
        <tissue evidence="15">Single Adult Female</tissue>
    </source>
</reference>
<dbReference type="PANTHER" id="PTHR24291">
    <property type="entry name" value="CYTOCHROME P450 FAMILY 4"/>
    <property type="match status" value="1"/>
</dbReference>
<dbReference type="EMBL" id="JBBCAQ010000034">
    <property type="protein sequence ID" value="KAK7579874.1"/>
    <property type="molecule type" value="Genomic_DNA"/>
</dbReference>
<dbReference type="CDD" id="cd20628">
    <property type="entry name" value="CYP4"/>
    <property type="match status" value="1"/>
</dbReference>
<accession>A0AAN9TBA1</accession>
<dbReference type="PRINTS" id="PR00385">
    <property type="entry name" value="P450"/>
</dbReference>
<dbReference type="AlphaFoldDB" id="A0AAN9TBA1"/>
<comment type="subcellular location">
    <subcellularLocation>
        <location evidence="3">Endoplasmic reticulum membrane</location>
        <topology evidence="3">Peripheral membrane protein</topology>
    </subcellularLocation>
    <subcellularLocation>
        <location evidence="2">Microsome membrane</location>
        <topology evidence="2">Peripheral membrane protein</topology>
    </subcellularLocation>
</comment>
<evidence type="ECO:0000313" key="15">
    <source>
        <dbReference type="EMBL" id="KAK7579874.1"/>
    </source>
</evidence>
<evidence type="ECO:0000256" key="7">
    <source>
        <dbReference type="ARBA" id="ARBA00022824"/>
    </source>
</evidence>
<dbReference type="PRINTS" id="PR00463">
    <property type="entry name" value="EP450I"/>
</dbReference>
<gene>
    <name evidence="15" type="ORF">V9T40_000503</name>
</gene>
<evidence type="ECO:0008006" key="17">
    <source>
        <dbReference type="Google" id="ProtNLM"/>
    </source>
</evidence>
<evidence type="ECO:0000256" key="11">
    <source>
        <dbReference type="ARBA" id="ARBA00023033"/>
    </source>
</evidence>
<comment type="caution">
    <text evidence="15">The sequence shown here is derived from an EMBL/GenBank/DDBJ whole genome shotgun (WGS) entry which is preliminary data.</text>
</comment>
<dbReference type="PANTHER" id="PTHR24291:SF189">
    <property type="entry name" value="CYTOCHROME P450 4C3-RELATED"/>
    <property type="match status" value="1"/>
</dbReference>
<dbReference type="SUPFAM" id="SSF48264">
    <property type="entry name" value="Cytochrome P450"/>
    <property type="match status" value="1"/>
</dbReference>
<evidence type="ECO:0000256" key="12">
    <source>
        <dbReference type="ARBA" id="ARBA00023136"/>
    </source>
</evidence>
<comment type="similarity">
    <text evidence="4 14">Belongs to the cytochrome P450 family.</text>
</comment>
<organism evidence="15 16">
    <name type="scientific">Parthenolecanium corni</name>
    <dbReference type="NCBI Taxonomy" id="536013"/>
    <lineage>
        <taxon>Eukaryota</taxon>
        <taxon>Metazoa</taxon>
        <taxon>Ecdysozoa</taxon>
        <taxon>Arthropoda</taxon>
        <taxon>Hexapoda</taxon>
        <taxon>Insecta</taxon>
        <taxon>Pterygota</taxon>
        <taxon>Neoptera</taxon>
        <taxon>Paraneoptera</taxon>
        <taxon>Hemiptera</taxon>
        <taxon>Sternorrhyncha</taxon>
        <taxon>Coccoidea</taxon>
        <taxon>Coccidae</taxon>
        <taxon>Parthenolecanium</taxon>
    </lineage>
</organism>
<evidence type="ECO:0000256" key="14">
    <source>
        <dbReference type="RuleBase" id="RU000461"/>
    </source>
</evidence>
<keyword evidence="6 13" id="KW-0479">Metal-binding</keyword>
<dbReference type="GO" id="GO:0016705">
    <property type="term" value="F:oxidoreductase activity, acting on paired donors, with incorporation or reduction of molecular oxygen"/>
    <property type="evidence" value="ECO:0007669"/>
    <property type="project" value="InterPro"/>
</dbReference>
<dbReference type="PROSITE" id="PS00086">
    <property type="entry name" value="CYTOCHROME_P450"/>
    <property type="match status" value="1"/>
</dbReference>
<keyword evidence="10 13" id="KW-0408">Iron</keyword>
<keyword evidence="12" id="KW-0472">Membrane</keyword>
<name>A0AAN9TBA1_9HEMI</name>
<keyword evidence="7" id="KW-0256">Endoplasmic reticulum</keyword>
<dbReference type="GO" id="GO:0004497">
    <property type="term" value="F:monooxygenase activity"/>
    <property type="evidence" value="ECO:0007669"/>
    <property type="project" value="UniProtKB-KW"/>
</dbReference>
<dbReference type="GO" id="GO:0005506">
    <property type="term" value="F:iron ion binding"/>
    <property type="evidence" value="ECO:0007669"/>
    <property type="project" value="InterPro"/>
</dbReference>
<keyword evidence="9 14" id="KW-0560">Oxidoreductase</keyword>
<dbReference type="InterPro" id="IPR036396">
    <property type="entry name" value="Cyt_P450_sf"/>
</dbReference>
<comment type="cofactor">
    <cofactor evidence="1 13">
        <name>heme</name>
        <dbReference type="ChEBI" id="CHEBI:30413"/>
    </cofactor>
</comment>
<sequence>MNITVHIVNLRNILFLERLEKFQEWFKSFGHLIRTWIGPVCAVHVANADHAQTILSSNVNIEKCFQYSFGRLWLGNCLTLAASENWFEKRNLLTHAFHATVLNDFFDTMLKNCQILMKSLEKEADLDEFDIFPHISDCTVNTVAETAMNIKPNAESRLDAEYPKNLHEFSDLLWKRILNPLVYLNFMYAVTEDYKKVMKVITELKRMSLKVIKQRMVERKIESAVSEKANNTSFGRQKYKAVLDLLLDRHDEGKYPLTLEEIREEVDDFMFAGSDPLTLTISMTIYLIGHHPEVQDKIHAELDSLFPFEDSSLNVQTLAKLKYLDCAIKETMRLYPPVPFIARSLKEPVILDNHIIPRGTTVAIHIHAIHRSPEFYSNPDKFDPSNFFPENEENRHPFAYIPFSGGPRNCIGFKFAKMEIKTALALFFKKYEVKSTTPIEDLSMFTEIFQKPENGIMVKIRRRH</sequence>
<evidence type="ECO:0000256" key="9">
    <source>
        <dbReference type="ARBA" id="ARBA00023002"/>
    </source>
</evidence>
<proteinExistence type="inferred from homology"/>
<dbReference type="Pfam" id="PF00067">
    <property type="entry name" value="p450"/>
    <property type="match status" value="1"/>
</dbReference>
<dbReference type="InterPro" id="IPR002401">
    <property type="entry name" value="Cyt_P450_E_grp-I"/>
</dbReference>
<evidence type="ECO:0000256" key="1">
    <source>
        <dbReference type="ARBA" id="ARBA00001971"/>
    </source>
</evidence>
<protein>
    <recommendedName>
        <fullName evidence="17">Cytochrome P450</fullName>
    </recommendedName>
</protein>
<keyword evidence="16" id="KW-1185">Reference proteome</keyword>
<evidence type="ECO:0000256" key="13">
    <source>
        <dbReference type="PIRSR" id="PIRSR602401-1"/>
    </source>
</evidence>
<dbReference type="Gene3D" id="1.10.630.10">
    <property type="entry name" value="Cytochrome P450"/>
    <property type="match status" value="1"/>
</dbReference>
<dbReference type="InterPro" id="IPR017972">
    <property type="entry name" value="Cyt_P450_CS"/>
</dbReference>
<dbReference type="Proteomes" id="UP001367676">
    <property type="component" value="Unassembled WGS sequence"/>
</dbReference>
<keyword evidence="11 14" id="KW-0503">Monooxygenase</keyword>
<evidence type="ECO:0000256" key="5">
    <source>
        <dbReference type="ARBA" id="ARBA00022617"/>
    </source>
</evidence>
<dbReference type="GO" id="GO:0020037">
    <property type="term" value="F:heme binding"/>
    <property type="evidence" value="ECO:0007669"/>
    <property type="project" value="InterPro"/>
</dbReference>
<evidence type="ECO:0000256" key="6">
    <source>
        <dbReference type="ARBA" id="ARBA00022723"/>
    </source>
</evidence>
<feature type="binding site" description="axial binding residue" evidence="13">
    <location>
        <position position="410"/>
    </location>
    <ligand>
        <name>heme</name>
        <dbReference type="ChEBI" id="CHEBI:30413"/>
    </ligand>
    <ligandPart>
        <name>Fe</name>
        <dbReference type="ChEBI" id="CHEBI:18248"/>
    </ligandPart>
</feature>
<evidence type="ECO:0000256" key="8">
    <source>
        <dbReference type="ARBA" id="ARBA00022848"/>
    </source>
</evidence>
<evidence type="ECO:0000256" key="3">
    <source>
        <dbReference type="ARBA" id="ARBA00004406"/>
    </source>
</evidence>
<keyword evidence="5 13" id="KW-0349">Heme</keyword>
<evidence type="ECO:0000256" key="2">
    <source>
        <dbReference type="ARBA" id="ARBA00004174"/>
    </source>
</evidence>
<evidence type="ECO:0000313" key="16">
    <source>
        <dbReference type="Proteomes" id="UP001367676"/>
    </source>
</evidence>
<dbReference type="InterPro" id="IPR050196">
    <property type="entry name" value="Cytochrome_P450_Monoox"/>
</dbReference>
<evidence type="ECO:0000256" key="4">
    <source>
        <dbReference type="ARBA" id="ARBA00010617"/>
    </source>
</evidence>
<dbReference type="GO" id="GO:0005789">
    <property type="term" value="C:endoplasmic reticulum membrane"/>
    <property type="evidence" value="ECO:0007669"/>
    <property type="project" value="UniProtKB-SubCell"/>
</dbReference>
<evidence type="ECO:0000256" key="10">
    <source>
        <dbReference type="ARBA" id="ARBA00023004"/>
    </source>
</evidence>
<dbReference type="InterPro" id="IPR001128">
    <property type="entry name" value="Cyt_P450"/>
</dbReference>